<keyword evidence="3" id="KW-0813">Transport</keyword>
<comment type="subcellular location">
    <subcellularLocation>
        <location evidence="1">Membrane</location>
        <topology evidence="1">Peripheral membrane protein</topology>
    </subcellularLocation>
</comment>
<keyword evidence="5" id="KW-0406">Ion transport</keyword>
<keyword evidence="8" id="KW-0066">ATP synthesis</keyword>
<dbReference type="OrthoDB" id="239812at2759"/>
<dbReference type="Gene3D" id="1.10.287.80">
    <property type="entry name" value="ATP synthase, gamma subunit, helix hairpin domain"/>
    <property type="match status" value="1"/>
</dbReference>
<dbReference type="GO" id="GO:0045259">
    <property type="term" value="C:proton-transporting ATP synthase complex"/>
    <property type="evidence" value="ECO:0007669"/>
    <property type="project" value="UniProtKB-KW"/>
</dbReference>
<gene>
    <name evidence="9" type="ORF">A3Q56_04851</name>
</gene>
<dbReference type="PANTHER" id="PTHR11693">
    <property type="entry name" value="ATP SYNTHASE GAMMA CHAIN"/>
    <property type="match status" value="1"/>
</dbReference>
<proteinExistence type="inferred from homology"/>
<dbReference type="InterPro" id="IPR035968">
    <property type="entry name" value="ATP_synth_F1_ATPase_gsu"/>
</dbReference>
<dbReference type="Proteomes" id="UP000078046">
    <property type="component" value="Unassembled WGS sequence"/>
</dbReference>
<keyword evidence="7" id="KW-0139">CF(1)</keyword>
<protein>
    <recommendedName>
        <fullName evidence="11">ATP synthase subunit gamma, mitochondrial</fullName>
    </recommendedName>
</protein>
<feature type="non-terminal residue" evidence="9">
    <location>
        <position position="132"/>
    </location>
</feature>
<evidence type="ECO:0000256" key="4">
    <source>
        <dbReference type="ARBA" id="ARBA00022781"/>
    </source>
</evidence>
<comment type="caution">
    <text evidence="9">The sequence shown here is derived from an EMBL/GenBank/DDBJ whole genome shotgun (WGS) entry which is preliminary data.</text>
</comment>
<evidence type="ECO:0000256" key="6">
    <source>
        <dbReference type="ARBA" id="ARBA00023136"/>
    </source>
</evidence>
<dbReference type="PANTHER" id="PTHR11693:SF22">
    <property type="entry name" value="ATP SYNTHASE SUBUNIT GAMMA, MITOCHONDRIAL"/>
    <property type="match status" value="1"/>
</dbReference>
<keyword evidence="4" id="KW-0375">Hydrogen ion transport</keyword>
<keyword evidence="6" id="KW-0472">Membrane</keyword>
<evidence type="ECO:0000256" key="5">
    <source>
        <dbReference type="ARBA" id="ARBA00023065"/>
    </source>
</evidence>
<dbReference type="EMBL" id="LWCA01000664">
    <property type="protein sequence ID" value="OAF67420.1"/>
    <property type="molecule type" value="Genomic_DNA"/>
</dbReference>
<sequence>MLNIVPCILVQSRSMATLKHISMRLKAIRNIEKITKSMKMVSAAKYTQAERKLKHVRPYGIGALEFYDKCEVKSKSEDPNQLIIAVTSDRGLCGSVHSSIVKPIVKAVNERLDKNMNVKIVCIGDKASAILS</sequence>
<accession>A0A177AZW8</accession>
<evidence type="ECO:0000256" key="7">
    <source>
        <dbReference type="ARBA" id="ARBA00023196"/>
    </source>
</evidence>
<dbReference type="GO" id="GO:0046933">
    <property type="term" value="F:proton-transporting ATP synthase activity, rotational mechanism"/>
    <property type="evidence" value="ECO:0007669"/>
    <property type="project" value="InterPro"/>
</dbReference>
<dbReference type="Gene3D" id="3.40.1380.10">
    <property type="match status" value="1"/>
</dbReference>
<evidence type="ECO:0000256" key="3">
    <source>
        <dbReference type="ARBA" id="ARBA00022448"/>
    </source>
</evidence>
<evidence type="ECO:0000313" key="9">
    <source>
        <dbReference type="EMBL" id="OAF67420.1"/>
    </source>
</evidence>
<evidence type="ECO:0000256" key="2">
    <source>
        <dbReference type="ARBA" id="ARBA00007681"/>
    </source>
</evidence>
<dbReference type="SUPFAM" id="SSF52943">
    <property type="entry name" value="ATP synthase (F1-ATPase), gamma subunit"/>
    <property type="match status" value="1"/>
</dbReference>
<dbReference type="Pfam" id="PF00231">
    <property type="entry name" value="ATP-synt"/>
    <property type="match status" value="1"/>
</dbReference>
<evidence type="ECO:0000256" key="8">
    <source>
        <dbReference type="ARBA" id="ARBA00023310"/>
    </source>
</evidence>
<evidence type="ECO:0000256" key="1">
    <source>
        <dbReference type="ARBA" id="ARBA00004170"/>
    </source>
</evidence>
<evidence type="ECO:0008006" key="11">
    <source>
        <dbReference type="Google" id="ProtNLM"/>
    </source>
</evidence>
<comment type="similarity">
    <text evidence="2">Belongs to the ATPase gamma chain family.</text>
</comment>
<name>A0A177AZW8_9BILA</name>
<evidence type="ECO:0000313" key="10">
    <source>
        <dbReference type="Proteomes" id="UP000078046"/>
    </source>
</evidence>
<organism evidence="9 10">
    <name type="scientific">Intoshia linei</name>
    <dbReference type="NCBI Taxonomy" id="1819745"/>
    <lineage>
        <taxon>Eukaryota</taxon>
        <taxon>Metazoa</taxon>
        <taxon>Spiralia</taxon>
        <taxon>Lophotrochozoa</taxon>
        <taxon>Mesozoa</taxon>
        <taxon>Orthonectida</taxon>
        <taxon>Rhopaluridae</taxon>
        <taxon>Intoshia</taxon>
    </lineage>
</organism>
<reference evidence="9 10" key="1">
    <citation type="submission" date="2016-04" db="EMBL/GenBank/DDBJ databases">
        <title>The genome of Intoshia linei affirms orthonectids as highly simplified spiralians.</title>
        <authorList>
            <person name="Mikhailov K.V."/>
            <person name="Slusarev G.S."/>
            <person name="Nikitin M.A."/>
            <person name="Logacheva M.D."/>
            <person name="Penin A."/>
            <person name="Aleoshin V."/>
            <person name="Panchin Y.V."/>
        </authorList>
    </citation>
    <scope>NUCLEOTIDE SEQUENCE [LARGE SCALE GENOMIC DNA]</scope>
    <source>
        <strain evidence="9">Intl2013</strain>
        <tissue evidence="9">Whole animal</tissue>
    </source>
</reference>
<dbReference type="InterPro" id="IPR000131">
    <property type="entry name" value="ATP_synth_F1_gsu"/>
</dbReference>
<keyword evidence="10" id="KW-1185">Reference proteome</keyword>
<dbReference type="AlphaFoldDB" id="A0A177AZW8"/>